<dbReference type="Proteomes" id="UP000288805">
    <property type="component" value="Unassembled WGS sequence"/>
</dbReference>
<accession>A0A438FU48</accession>
<organism evidence="3 4">
    <name type="scientific">Vitis vinifera</name>
    <name type="common">Grape</name>
    <dbReference type="NCBI Taxonomy" id="29760"/>
    <lineage>
        <taxon>Eukaryota</taxon>
        <taxon>Viridiplantae</taxon>
        <taxon>Streptophyta</taxon>
        <taxon>Embryophyta</taxon>
        <taxon>Tracheophyta</taxon>
        <taxon>Spermatophyta</taxon>
        <taxon>Magnoliopsida</taxon>
        <taxon>eudicotyledons</taxon>
        <taxon>Gunneridae</taxon>
        <taxon>Pentapetalae</taxon>
        <taxon>rosids</taxon>
        <taxon>Vitales</taxon>
        <taxon>Vitaceae</taxon>
        <taxon>Viteae</taxon>
        <taxon>Vitis</taxon>
    </lineage>
</organism>
<evidence type="ECO:0000313" key="4">
    <source>
        <dbReference type="Proteomes" id="UP000288805"/>
    </source>
</evidence>
<evidence type="ECO:0000313" key="3">
    <source>
        <dbReference type="EMBL" id="RVW63451.1"/>
    </source>
</evidence>
<dbReference type="SUPFAM" id="SSF53098">
    <property type="entry name" value="Ribonuclease H-like"/>
    <property type="match status" value="1"/>
</dbReference>
<feature type="region of interest" description="Disordered" evidence="1">
    <location>
        <begin position="1"/>
        <end position="22"/>
    </location>
</feature>
<dbReference type="Pfam" id="PF04937">
    <property type="entry name" value="DUF659"/>
    <property type="match status" value="1"/>
</dbReference>
<protein>
    <recommendedName>
        <fullName evidence="2">DUF659 domain-containing protein</fullName>
    </recommendedName>
</protein>
<evidence type="ECO:0000259" key="2">
    <source>
        <dbReference type="Pfam" id="PF04937"/>
    </source>
</evidence>
<dbReference type="PANTHER" id="PTHR32166">
    <property type="entry name" value="OSJNBA0013A04.12 PROTEIN"/>
    <property type="match status" value="1"/>
</dbReference>
<dbReference type="InterPro" id="IPR007021">
    <property type="entry name" value="DUF659"/>
</dbReference>
<comment type="caution">
    <text evidence="3">The sequence shown here is derived from an EMBL/GenBank/DDBJ whole genome shotgun (WGS) entry which is preliminary data.</text>
</comment>
<dbReference type="EMBL" id="QGNW01000740">
    <property type="protein sequence ID" value="RVW63451.1"/>
    <property type="molecule type" value="Genomic_DNA"/>
</dbReference>
<feature type="domain" description="DUF659" evidence="2">
    <location>
        <begin position="119"/>
        <end position="210"/>
    </location>
</feature>
<gene>
    <name evidence="3" type="ORF">CK203_058588</name>
</gene>
<sequence>MRKSQSVRYSDPSLPDAPSLYKSSTARQKNMKNLFKGGAIKETMGRLIGKFFIYESVPPSKANSHNFKNMIVGAQQAGMGIEPPSPYEIKHKYLDMEYKDKEAYVNIQREKWKTYGCSTIFLKSVDASNNIKDNKYIYGLLKDVIKEVGKQNVVQIVIDNGSAFVKAGKLLMKKYNLYWTPCAAHCIDLMFEDIDKRTSVADVITKARKITDFIYNHSWLLVQMQKIVGIELLNILFMQQVTFFLNPRFQYKRGVSTDPDLPQAVHEVFTKLDPTSEGLSQFGNEICDMEAEHDKVAEKDYLDLLDIATEVGEKEDNQLFQWVRPLHLDDEDGNPDP</sequence>
<reference evidence="3 4" key="1">
    <citation type="journal article" date="2018" name="PLoS Genet.">
        <title>Population sequencing reveals clonal diversity and ancestral inbreeding in the grapevine cultivar Chardonnay.</title>
        <authorList>
            <person name="Roach M.J."/>
            <person name="Johnson D.L."/>
            <person name="Bohlmann J."/>
            <person name="van Vuuren H.J."/>
            <person name="Jones S.J."/>
            <person name="Pretorius I.S."/>
            <person name="Schmidt S.A."/>
            <person name="Borneman A.R."/>
        </authorList>
    </citation>
    <scope>NUCLEOTIDE SEQUENCE [LARGE SCALE GENOMIC DNA]</scope>
    <source>
        <strain evidence="4">cv. Chardonnay</strain>
        <tissue evidence="3">Leaf</tissue>
    </source>
</reference>
<proteinExistence type="predicted"/>
<evidence type="ECO:0000256" key="1">
    <source>
        <dbReference type="SAM" id="MobiDB-lite"/>
    </source>
</evidence>
<dbReference type="AlphaFoldDB" id="A0A438FU48"/>
<dbReference type="InterPro" id="IPR012337">
    <property type="entry name" value="RNaseH-like_sf"/>
</dbReference>
<dbReference type="PANTHER" id="PTHR32166:SF122">
    <property type="entry name" value="OS09G0499600 PROTEIN"/>
    <property type="match status" value="1"/>
</dbReference>
<name>A0A438FU48_VITVI</name>